<evidence type="ECO:0000313" key="2">
    <source>
        <dbReference type="Proteomes" id="UP000483286"/>
    </source>
</evidence>
<evidence type="ECO:0000313" key="1">
    <source>
        <dbReference type="EMBL" id="MVN88579.1"/>
    </source>
</evidence>
<feature type="non-terminal residue" evidence="1">
    <location>
        <position position="64"/>
    </location>
</feature>
<proteinExistence type="predicted"/>
<dbReference type="Proteomes" id="UP000483286">
    <property type="component" value="Unassembled WGS sequence"/>
</dbReference>
<dbReference type="EMBL" id="WQLB01000031">
    <property type="protein sequence ID" value="MVN88579.1"/>
    <property type="molecule type" value="Genomic_DNA"/>
</dbReference>
<reference evidence="1 2" key="1">
    <citation type="submission" date="2019-12" db="EMBL/GenBank/DDBJ databases">
        <title>Deinococcus sp. HMF7620 Genome sequencing and assembly.</title>
        <authorList>
            <person name="Kang H."/>
            <person name="Kim H."/>
            <person name="Joh K."/>
        </authorList>
    </citation>
    <scope>NUCLEOTIDE SEQUENCE [LARGE SCALE GENOMIC DNA]</scope>
    <source>
        <strain evidence="1 2">HMF7620</strain>
    </source>
</reference>
<keyword evidence="2" id="KW-1185">Reference proteome</keyword>
<dbReference type="RefSeq" id="WP_157460639.1">
    <property type="nucleotide sequence ID" value="NZ_WQLB01000031.1"/>
</dbReference>
<organism evidence="1 2">
    <name type="scientific">Deinococcus arboris</name>
    <dbReference type="NCBI Taxonomy" id="2682977"/>
    <lineage>
        <taxon>Bacteria</taxon>
        <taxon>Thermotogati</taxon>
        <taxon>Deinococcota</taxon>
        <taxon>Deinococci</taxon>
        <taxon>Deinococcales</taxon>
        <taxon>Deinococcaceae</taxon>
        <taxon>Deinococcus</taxon>
    </lineage>
</organism>
<accession>A0A7C9MAX8</accession>
<name>A0A7C9MAX8_9DEIO</name>
<protein>
    <submittedName>
        <fullName evidence="1">Uncharacterized protein</fullName>
    </submittedName>
</protein>
<gene>
    <name evidence="1" type="ORF">GO986_17730</name>
</gene>
<comment type="caution">
    <text evidence="1">The sequence shown here is derived from an EMBL/GenBank/DDBJ whole genome shotgun (WGS) entry which is preliminary data.</text>
</comment>
<dbReference type="AlphaFoldDB" id="A0A7C9MAX8"/>
<sequence>MPHVLITHADSGEVLCRLGPFATAHAARTAAGEDAGQVLTWTREEETWQAEKWPQRYSVDADAP</sequence>